<keyword evidence="1" id="KW-0175">Coiled coil</keyword>
<protein>
    <recommendedName>
        <fullName evidence="5">Polysaccharide chain length determinant N-terminal domain-containing protein</fullName>
    </recommendedName>
</protein>
<organism evidence="3 4">
    <name type="scientific">Nocardioides lentus</name>
    <dbReference type="NCBI Taxonomy" id="338077"/>
    <lineage>
        <taxon>Bacteria</taxon>
        <taxon>Bacillati</taxon>
        <taxon>Actinomycetota</taxon>
        <taxon>Actinomycetes</taxon>
        <taxon>Propionibacteriales</taxon>
        <taxon>Nocardioidaceae</taxon>
        <taxon>Nocardioides</taxon>
    </lineage>
</organism>
<comment type="caution">
    <text evidence="3">The sequence shown here is derived from an EMBL/GenBank/DDBJ whole genome shotgun (WGS) entry which is preliminary data.</text>
</comment>
<dbReference type="Proteomes" id="UP001501612">
    <property type="component" value="Unassembled WGS sequence"/>
</dbReference>
<feature type="coiled-coil region" evidence="1">
    <location>
        <begin position="141"/>
        <end position="189"/>
    </location>
</feature>
<keyword evidence="2" id="KW-1133">Transmembrane helix</keyword>
<evidence type="ECO:0008006" key="5">
    <source>
        <dbReference type="Google" id="ProtNLM"/>
    </source>
</evidence>
<keyword evidence="2" id="KW-0472">Membrane</keyword>
<proteinExistence type="predicted"/>
<evidence type="ECO:0000313" key="4">
    <source>
        <dbReference type="Proteomes" id="UP001501612"/>
    </source>
</evidence>
<feature type="transmembrane region" description="Helical" evidence="2">
    <location>
        <begin position="207"/>
        <end position="227"/>
    </location>
</feature>
<keyword evidence="4" id="KW-1185">Reference proteome</keyword>
<name>A0ABN2PG14_9ACTN</name>
<dbReference type="RefSeq" id="WP_344007127.1">
    <property type="nucleotide sequence ID" value="NZ_BAAAMY010000005.1"/>
</dbReference>
<sequence length="236" mass="24923">MREESPEDRGPVAAVASDLSRHRWFVLAVVVLALAAAVAATVLTPTTYTGRSSLIVSSNNRSPDQDAVLVQGYVDLFDDAAYQAQLLDDAGVEEPVELSARAAAASPILVISSTADDPEVARVSAAAAARAFQADINDVRATEQEAKIAELQNRIDARRSTDGDDSGTVNALRTELIRLEADRTDQLQELQLDAGVATEAPSVVRNVGLGLVGGLLLGVVLAVLLGGRRRRRGTSR</sequence>
<evidence type="ECO:0000256" key="2">
    <source>
        <dbReference type="SAM" id="Phobius"/>
    </source>
</evidence>
<reference evidence="3 4" key="1">
    <citation type="journal article" date="2019" name="Int. J. Syst. Evol. Microbiol.">
        <title>The Global Catalogue of Microorganisms (GCM) 10K type strain sequencing project: providing services to taxonomists for standard genome sequencing and annotation.</title>
        <authorList>
            <consortium name="The Broad Institute Genomics Platform"/>
            <consortium name="The Broad Institute Genome Sequencing Center for Infectious Disease"/>
            <person name="Wu L."/>
            <person name="Ma J."/>
        </authorList>
    </citation>
    <scope>NUCLEOTIDE SEQUENCE [LARGE SCALE GENOMIC DNA]</scope>
    <source>
        <strain evidence="3 4">JCM 14046</strain>
    </source>
</reference>
<feature type="transmembrane region" description="Helical" evidence="2">
    <location>
        <begin position="24"/>
        <end position="43"/>
    </location>
</feature>
<gene>
    <name evidence="3" type="ORF">GCM10009737_22130</name>
</gene>
<accession>A0ABN2PG14</accession>
<evidence type="ECO:0000313" key="3">
    <source>
        <dbReference type="EMBL" id="GAA1920191.1"/>
    </source>
</evidence>
<evidence type="ECO:0000256" key="1">
    <source>
        <dbReference type="SAM" id="Coils"/>
    </source>
</evidence>
<dbReference type="EMBL" id="BAAAMY010000005">
    <property type="protein sequence ID" value="GAA1920191.1"/>
    <property type="molecule type" value="Genomic_DNA"/>
</dbReference>
<keyword evidence="2" id="KW-0812">Transmembrane</keyword>